<dbReference type="InterPro" id="IPR006047">
    <property type="entry name" value="GH13_cat_dom"/>
</dbReference>
<comment type="cofactor">
    <cofactor evidence="1">
        <name>Ca(2+)</name>
        <dbReference type="ChEBI" id="CHEBI:29108"/>
    </cofactor>
</comment>
<dbReference type="InterPro" id="IPR017853">
    <property type="entry name" value="GH"/>
</dbReference>
<organism evidence="8 9">
    <name type="scientific">Chitinophaga horti</name>
    <dbReference type="NCBI Taxonomy" id="2920382"/>
    <lineage>
        <taxon>Bacteria</taxon>
        <taxon>Pseudomonadati</taxon>
        <taxon>Bacteroidota</taxon>
        <taxon>Chitinophagia</taxon>
        <taxon>Chitinophagales</taxon>
        <taxon>Chitinophagaceae</taxon>
        <taxon>Chitinophaga</taxon>
    </lineage>
</organism>
<accession>A0ABY6IUU3</accession>
<evidence type="ECO:0000256" key="1">
    <source>
        <dbReference type="ARBA" id="ARBA00001913"/>
    </source>
</evidence>
<comment type="similarity">
    <text evidence="2">Belongs to the glycosyl hydrolase 13 family.</text>
</comment>
<dbReference type="CDD" id="cd11318">
    <property type="entry name" value="AmyAc_bac_fung_AmyA"/>
    <property type="match status" value="1"/>
</dbReference>
<dbReference type="Pfam" id="PF09154">
    <property type="entry name" value="Alpha-amy_C_pro"/>
    <property type="match status" value="1"/>
</dbReference>
<dbReference type="InterPro" id="IPR013776">
    <property type="entry name" value="A-amylase_thermo"/>
</dbReference>
<evidence type="ECO:0000313" key="9">
    <source>
        <dbReference type="Proteomes" id="UP001162741"/>
    </source>
</evidence>
<dbReference type="EMBL" id="CP107006">
    <property type="protein sequence ID" value="UYQ91133.1"/>
    <property type="molecule type" value="Genomic_DNA"/>
</dbReference>
<reference evidence="8" key="1">
    <citation type="submission" date="2022-10" db="EMBL/GenBank/DDBJ databases">
        <title>Chitinophaga sp. nov., isolated from soil.</title>
        <authorList>
            <person name="Jeon C.O."/>
        </authorList>
    </citation>
    <scope>NUCLEOTIDE SEQUENCE</scope>
    <source>
        <strain evidence="8">R8</strain>
    </source>
</reference>
<dbReference type="SMART" id="SM00642">
    <property type="entry name" value="Aamy"/>
    <property type="match status" value="1"/>
</dbReference>
<evidence type="ECO:0000256" key="5">
    <source>
        <dbReference type="ARBA" id="ARBA00023277"/>
    </source>
</evidence>
<dbReference type="InterPro" id="IPR015237">
    <property type="entry name" value="Alpha-amylase_C_pro"/>
</dbReference>
<feature type="domain" description="Glycosyl hydrolase family 13 catalytic" evidence="7">
    <location>
        <begin position="5"/>
        <end position="397"/>
    </location>
</feature>
<keyword evidence="6 8" id="KW-0326">Glycosidase</keyword>
<evidence type="ECO:0000259" key="7">
    <source>
        <dbReference type="SMART" id="SM00642"/>
    </source>
</evidence>
<keyword evidence="3" id="KW-0479">Metal-binding</keyword>
<dbReference type="SUPFAM" id="SSF51011">
    <property type="entry name" value="Glycosyl hydrolase domain"/>
    <property type="match status" value="1"/>
</dbReference>
<dbReference type="SUPFAM" id="SSF51445">
    <property type="entry name" value="(Trans)glycosidases"/>
    <property type="match status" value="1"/>
</dbReference>
<dbReference type="Pfam" id="PF00128">
    <property type="entry name" value="Alpha-amylase"/>
    <property type="match status" value="1"/>
</dbReference>
<evidence type="ECO:0000256" key="3">
    <source>
        <dbReference type="ARBA" id="ARBA00022723"/>
    </source>
</evidence>
<dbReference type="NCBIfam" id="NF006968">
    <property type="entry name" value="PRK09441.1-1"/>
    <property type="match status" value="1"/>
</dbReference>
<keyword evidence="5" id="KW-0119">Carbohydrate metabolism</keyword>
<evidence type="ECO:0000256" key="4">
    <source>
        <dbReference type="ARBA" id="ARBA00022801"/>
    </source>
</evidence>
<dbReference type="PIRSF" id="PIRSF001021">
    <property type="entry name" value="Alph-amls_thrmst"/>
    <property type="match status" value="1"/>
</dbReference>
<evidence type="ECO:0000256" key="2">
    <source>
        <dbReference type="ARBA" id="ARBA00008061"/>
    </source>
</evidence>
<protein>
    <submittedName>
        <fullName evidence="8">Alpha-amylase</fullName>
        <ecNumber evidence="8">3.2.1.1</ecNumber>
    </submittedName>
</protein>
<evidence type="ECO:0000313" key="8">
    <source>
        <dbReference type="EMBL" id="UYQ91133.1"/>
    </source>
</evidence>
<dbReference type="InterPro" id="IPR013780">
    <property type="entry name" value="Glyco_hydro_b"/>
</dbReference>
<dbReference type="PANTHER" id="PTHR43447">
    <property type="entry name" value="ALPHA-AMYLASE"/>
    <property type="match status" value="1"/>
</dbReference>
<proteinExistence type="inferred from homology"/>
<dbReference type="GO" id="GO:0004556">
    <property type="term" value="F:alpha-amylase activity"/>
    <property type="evidence" value="ECO:0007669"/>
    <property type="project" value="UniProtKB-EC"/>
</dbReference>
<keyword evidence="4 8" id="KW-0378">Hydrolase</keyword>
<sequence length="489" mass="55313">MEKNGTLLQYFHWYITPENDLWKQLANESERLSDMGITAVWMPPAFKGSKGLQSEGYDVYDLYDLGAFKQKNTVRTKYGSKEDYLSAIEAAHNAGIQVYADVIINHLCGADGTERVPVRKVNPDQRDEFISDTFEIDAYTKFEYNGRKGLSDFKWDYHCFTGVDFAEDLQETGIFSIQNEYGEGWQDVAEHEVGNYDFLLGADIDYRNSAVREEIKRWGAWYWQTAQFDGIRMDAVKHVPPAFIAEWLQHVRDTAGKKLFAVGEYWSPEKLNDMLRFIDLVNGQLSLFDAPLQHNLFNASQQGDQYDLRCIFDNTLVATQPALAVTLIGNHDTQPLQLLQAPLQDWFKPHAYALILLREQGYPCVFYPDLYGAAYTDQDNNITISPVPGLEQLINTRKSAAYGLQRDYFDNPNCIGWTREGSGEVDGSGCAVLLSNAGDGQKRMELGKQHAGRRLRNVLSDGQGEVETDADGWGEFNCPAGGISVWVFV</sequence>
<name>A0ABY6IUU3_9BACT</name>
<dbReference type="NCBIfam" id="NF006969">
    <property type="entry name" value="PRK09441.1-2"/>
    <property type="match status" value="1"/>
</dbReference>
<dbReference type="Proteomes" id="UP001162741">
    <property type="component" value="Chromosome"/>
</dbReference>
<dbReference type="EC" id="3.2.1.1" evidence="8"/>
<dbReference type="RefSeq" id="WP_264279612.1">
    <property type="nucleotide sequence ID" value="NZ_CP107006.1"/>
</dbReference>
<evidence type="ECO:0000256" key="6">
    <source>
        <dbReference type="ARBA" id="ARBA00023295"/>
    </source>
</evidence>
<keyword evidence="9" id="KW-1185">Reference proteome</keyword>
<gene>
    <name evidence="8" type="ORF">MKQ68_13625</name>
</gene>
<dbReference type="Gene3D" id="2.40.30.140">
    <property type="match status" value="1"/>
</dbReference>
<dbReference type="Gene3D" id="2.60.40.1180">
    <property type="entry name" value="Golgi alpha-mannosidase II"/>
    <property type="match status" value="1"/>
</dbReference>
<dbReference type="Gene3D" id="3.20.20.80">
    <property type="entry name" value="Glycosidases"/>
    <property type="match status" value="1"/>
</dbReference>